<protein>
    <submittedName>
        <fullName evidence="2">Uncharacterized protein</fullName>
    </submittedName>
</protein>
<feature type="non-terminal residue" evidence="2">
    <location>
        <position position="274"/>
    </location>
</feature>
<feature type="region of interest" description="Disordered" evidence="1">
    <location>
        <begin position="54"/>
        <end position="133"/>
    </location>
</feature>
<organism evidence="2 3">
    <name type="scientific">Protopolystoma xenopodis</name>
    <dbReference type="NCBI Taxonomy" id="117903"/>
    <lineage>
        <taxon>Eukaryota</taxon>
        <taxon>Metazoa</taxon>
        <taxon>Spiralia</taxon>
        <taxon>Lophotrochozoa</taxon>
        <taxon>Platyhelminthes</taxon>
        <taxon>Monogenea</taxon>
        <taxon>Polyopisthocotylea</taxon>
        <taxon>Polystomatidea</taxon>
        <taxon>Polystomatidae</taxon>
        <taxon>Protopolystoma</taxon>
    </lineage>
</organism>
<name>A0A3S5BW99_9PLAT</name>
<keyword evidence="3" id="KW-1185">Reference proteome</keyword>
<dbReference type="InterPro" id="IPR011333">
    <property type="entry name" value="SKP1/BTB/POZ_sf"/>
</dbReference>
<gene>
    <name evidence="2" type="ORF">PXEA_LOCUS36481</name>
</gene>
<dbReference type="Proteomes" id="UP000784294">
    <property type="component" value="Unassembled WGS sequence"/>
</dbReference>
<dbReference type="AlphaFoldDB" id="A0A3S5BW99"/>
<sequence>MLSGEGQLPGRDCRLQPNDTITLCVSGQIFITRVSTLFRLPSSRLYLLASRQRQSAAEVDDDPEPTWPARRVSSPAWAARPRHASYSDAPARSDYADEDGTSDRIALPRQADGTNLAPIGIEATGSTEPRKGQAYRQLKDHMIGLPVDPFCPASQLVNHITLTAATNTTANSSNNFSINADASPTTSVENTLQTLGHKSSLLQSSLDLRTHEEVPGLLRQRKLSHQEDMTKADGNQTVHLQKTSSAGQSAVSVLRDKPMLSGGLMCHLGTEAQS</sequence>
<dbReference type="EMBL" id="CAAALY010278376">
    <property type="protein sequence ID" value="VEL43041.1"/>
    <property type="molecule type" value="Genomic_DNA"/>
</dbReference>
<comment type="caution">
    <text evidence="2">The sequence shown here is derived from an EMBL/GenBank/DDBJ whole genome shotgun (WGS) entry which is preliminary data.</text>
</comment>
<feature type="region of interest" description="Disordered" evidence="1">
    <location>
        <begin position="222"/>
        <end position="249"/>
    </location>
</feature>
<evidence type="ECO:0000256" key="1">
    <source>
        <dbReference type="SAM" id="MobiDB-lite"/>
    </source>
</evidence>
<accession>A0A3S5BW99</accession>
<dbReference type="Gene3D" id="3.30.710.10">
    <property type="entry name" value="Potassium Channel Kv1.1, Chain A"/>
    <property type="match status" value="1"/>
</dbReference>
<dbReference type="SUPFAM" id="SSF54695">
    <property type="entry name" value="POZ domain"/>
    <property type="match status" value="1"/>
</dbReference>
<evidence type="ECO:0000313" key="2">
    <source>
        <dbReference type="EMBL" id="VEL43041.1"/>
    </source>
</evidence>
<evidence type="ECO:0000313" key="3">
    <source>
        <dbReference type="Proteomes" id="UP000784294"/>
    </source>
</evidence>
<reference evidence="2" key="1">
    <citation type="submission" date="2018-11" db="EMBL/GenBank/DDBJ databases">
        <authorList>
            <consortium name="Pathogen Informatics"/>
        </authorList>
    </citation>
    <scope>NUCLEOTIDE SEQUENCE</scope>
</reference>
<feature type="compositionally biased region" description="Polar residues" evidence="1">
    <location>
        <begin position="233"/>
        <end position="249"/>
    </location>
</feature>
<proteinExistence type="predicted"/>